<keyword evidence="3" id="KW-1185">Reference proteome</keyword>
<dbReference type="RefSeq" id="XP_060436446.1">
    <property type="nucleotide sequence ID" value="XM_060565553.1"/>
</dbReference>
<dbReference type="GeneID" id="85450079"/>
<name>A0AAJ0AYK8_9PEZI</name>
<feature type="chain" id="PRO_5042555816" description="Secreted protein" evidence="1">
    <location>
        <begin position="23"/>
        <end position="90"/>
    </location>
</feature>
<evidence type="ECO:0000313" key="2">
    <source>
        <dbReference type="EMBL" id="KAK1700689.1"/>
    </source>
</evidence>
<keyword evidence="1" id="KW-0732">Signal</keyword>
<evidence type="ECO:0000313" key="3">
    <source>
        <dbReference type="Proteomes" id="UP001224890"/>
    </source>
</evidence>
<dbReference type="EMBL" id="JAHMHR010000002">
    <property type="protein sequence ID" value="KAK1700689.1"/>
    <property type="molecule type" value="Genomic_DNA"/>
</dbReference>
<comment type="caution">
    <text evidence="2">The sequence shown here is derived from an EMBL/GenBank/DDBJ whole genome shotgun (WGS) entry which is preliminary data.</text>
</comment>
<feature type="signal peptide" evidence="1">
    <location>
        <begin position="1"/>
        <end position="22"/>
    </location>
</feature>
<proteinExistence type="predicted"/>
<organism evidence="2 3">
    <name type="scientific">Colletotrichum godetiae</name>
    <dbReference type="NCBI Taxonomy" id="1209918"/>
    <lineage>
        <taxon>Eukaryota</taxon>
        <taxon>Fungi</taxon>
        <taxon>Dikarya</taxon>
        <taxon>Ascomycota</taxon>
        <taxon>Pezizomycotina</taxon>
        <taxon>Sordariomycetes</taxon>
        <taxon>Hypocreomycetidae</taxon>
        <taxon>Glomerellales</taxon>
        <taxon>Glomerellaceae</taxon>
        <taxon>Colletotrichum</taxon>
        <taxon>Colletotrichum acutatum species complex</taxon>
    </lineage>
</organism>
<protein>
    <recommendedName>
        <fullName evidence="4">Secreted protein</fullName>
    </recommendedName>
</protein>
<accession>A0AAJ0AYK8</accession>
<gene>
    <name evidence="2" type="ORF">BDP55DRAFT_139863</name>
</gene>
<dbReference type="Proteomes" id="UP001224890">
    <property type="component" value="Unassembled WGS sequence"/>
</dbReference>
<dbReference type="AlphaFoldDB" id="A0AAJ0AYK8"/>
<evidence type="ECO:0008006" key="4">
    <source>
        <dbReference type="Google" id="ProtNLM"/>
    </source>
</evidence>
<evidence type="ECO:0000256" key="1">
    <source>
        <dbReference type="SAM" id="SignalP"/>
    </source>
</evidence>
<sequence>MKSCQKLSSCGLFFIHLLGMEAEIARILLVSNVAPGAWRDETKRVNLALFVPVLLRRRLLHLQRLTSNSPFWLFSSSSHAQSEHPPDIGL</sequence>
<reference evidence="2" key="1">
    <citation type="submission" date="2021-06" db="EMBL/GenBank/DDBJ databases">
        <title>Comparative genomics, transcriptomics and evolutionary studies reveal genomic signatures of adaptation to plant cell wall in hemibiotrophic fungi.</title>
        <authorList>
            <consortium name="DOE Joint Genome Institute"/>
            <person name="Baroncelli R."/>
            <person name="Diaz J.F."/>
            <person name="Benocci T."/>
            <person name="Peng M."/>
            <person name="Battaglia E."/>
            <person name="Haridas S."/>
            <person name="Andreopoulos W."/>
            <person name="Labutti K."/>
            <person name="Pangilinan J."/>
            <person name="Floch G.L."/>
            <person name="Makela M.R."/>
            <person name="Henrissat B."/>
            <person name="Grigoriev I.V."/>
            <person name="Crouch J.A."/>
            <person name="De Vries R.P."/>
            <person name="Sukno S.A."/>
            <person name="Thon M.R."/>
        </authorList>
    </citation>
    <scope>NUCLEOTIDE SEQUENCE</scope>
    <source>
        <strain evidence="2">CBS 193.32</strain>
    </source>
</reference>